<comment type="similarity">
    <text evidence="2 6">Belongs to the acyl-CoA dehydrogenase family.</text>
</comment>
<dbReference type="EMBL" id="PQGG01000002">
    <property type="protein sequence ID" value="POP54675.1"/>
    <property type="molecule type" value="Genomic_DNA"/>
</dbReference>
<dbReference type="GO" id="GO:0003995">
    <property type="term" value="F:acyl-CoA dehydrogenase activity"/>
    <property type="evidence" value="ECO:0007669"/>
    <property type="project" value="TreeGrafter"/>
</dbReference>
<dbReference type="EMBL" id="RHGB01000030">
    <property type="protein sequence ID" value="RNL58279.1"/>
    <property type="molecule type" value="Genomic_DNA"/>
</dbReference>
<dbReference type="Pfam" id="PF00441">
    <property type="entry name" value="Acyl-CoA_dh_1"/>
    <property type="match status" value="1"/>
</dbReference>
<evidence type="ECO:0000313" key="12">
    <source>
        <dbReference type="Proteomes" id="UP000237222"/>
    </source>
</evidence>
<feature type="domain" description="Acyl-CoA dehydrogenase/oxidase C-terminal" evidence="7">
    <location>
        <begin position="242"/>
        <end position="370"/>
    </location>
</feature>
<protein>
    <submittedName>
        <fullName evidence="10">Pimeloyl-CoA dehydrogenase small subunit</fullName>
    </submittedName>
</protein>
<evidence type="ECO:0000256" key="2">
    <source>
        <dbReference type="ARBA" id="ARBA00009347"/>
    </source>
</evidence>
<proteinExistence type="inferred from homology"/>
<name>A0A2S4HKY9_9GAMM</name>
<evidence type="ECO:0000256" key="3">
    <source>
        <dbReference type="ARBA" id="ARBA00022630"/>
    </source>
</evidence>
<gene>
    <name evidence="10" type="ORF">C0068_00205</name>
    <name evidence="11" type="ORF">D0911_18185</name>
</gene>
<feature type="domain" description="Acyl-CoA oxidase/dehydrogenase middle" evidence="8">
    <location>
        <begin position="121"/>
        <end position="214"/>
    </location>
</feature>
<comment type="caution">
    <text evidence="10">The sequence shown here is derived from an EMBL/GenBank/DDBJ whole genome shotgun (WGS) entry which is preliminary data.</text>
</comment>
<dbReference type="InterPro" id="IPR036250">
    <property type="entry name" value="AcylCo_DH-like_C"/>
</dbReference>
<dbReference type="RefSeq" id="WP_103682479.1">
    <property type="nucleotide sequence ID" value="NZ_PQGG01000002.1"/>
</dbReference>
<comment type="cofactor">
    <cofactor evidence="1 6">
        <name>FAD</name>
        <dbReference type="ChEBI" id="CHEBI:57692"/>
    </cofactor>
</comment>
<dbReference type="InterPro" id="IPR037069">
    <property type="entry name" value="AcylCoA_DH/ox_N_sf"/>
</dbReference>
<dbReference type="InterPro" id="IPR006091">
    <property type="entry name" value="Acyl-CoA_Oxase/DH_mid-dom"/>
</dbReference>
<dbReference type="InterPro" id="IPR013786">
    <property type="entry name" value="AcylCoA_DH/ox_N"/>
</dbReference>
<reference evidence="11 13" key="2">
    <citation type="submission" date="2018-10" db="EMBL/GenBank/DDBJ databases">
        <title>Draft genome sequence of Zhongshania sp. DSW25-10.</title>
        <authorList>
            <person name="Oh J."/>
        </authorList>
    </citation>
    <scope>NUCLEOTIDE SEQUENCE [LARGE SCALE GENOMIC DNA]</scope>
    <source>
        <strain evidence="11 13">DSW25-10</strain>
    </source>
</reference>
<organism evidence="10 12">
    <name type="scientific">Zhongshania marina</name>
    <dbReference type="NCBI Taxonomy" id="2304603"/>
    <lineage>
        <taxon>Bacteria</taxon>
        <taxon>Pseudomonadati</taxon>
        <taxon>Pseudomonadota</taxon>
        <taxon>Gammaproteobacteria</taxon>
        <taxon>Cellvibrionales</taxon>
        <taxon>Spongiibacteraceae</taxon>
        <taxon>Zhongshania</taxon>
    </lineage>
</organism>
<dbReference type="Pfam" id="PF02771">
    <property type="entry name" value="Acyl-CoA_dh_N"/>
    <property type="match status" value="1"/>
</dbReference>
<reference evidence="10" key="1">
    <citation type="submission" date="2018-01" db="EMBL/GenBank/DDBJ databases">
        <authorList>
            <person name="Yu X.-D."/>
        </authorList>
    </citation>
    <scope>NUCLEOTIDE SEQUENCE</scope>
    <source>
        <strain evidence="10">ZX-21</strain>
    </source>
</reference>
<dbReference type="PANTHER" id="PTHR43884">
    <property type="entry name" value="ACYL-COA DEHYDROGENASE"/>
    <property type="match status" value="1"/>
</dbReference>
<sequence>MDFSFTEEQNLIRQSLQSYLQANYQFEARRQASLADGWRPDIWKAFAEDLGITAMTLPERVGGMGMDAVSTMLVMEEFGRSLVLEPYLETVVICGGILARAGGATADEMLANIAAGDRIVAFAWGEPNARYDFKSLASTATANGKGWLLNGKKSVVMAAPWASHLLVTARTSGKPGDSSGISLFLLDKASSGIRMSEYPTIDGRRAADVEFNNVQIGAEALIGEVGEALANIEQAGDEAIAALSAESVGLMSVLHEDTVAYTKQRKQFGQPISNFQALQHRMVDMYMEIEMARSAAYLVTLNLSSSVNERAVAASAAKVTISKACRFVGQNAVQLHGGMGMTDELAISHYFKRATLIESEFGSADYHLMRHAALRAS</sequence>
<dbReference type="PANTHER" id="PTHR43884:SF20">
    <property type="entry name" value="ACYL-COA DEHYDROGENASE FADE28"/>
    <property type="match status" value="1"/>
</dbReference>
<dbReference type="Gene3D" id="1.10.540.10">
    <property type="entry name" value="Acyl-CoA dehydrogenase/oxidase, N-terminal domain"/>
    <property type="match status" value="1"/>
</dbReference>
<dbReference type="SUPFAM" id="SSF47203">
    <property type="entry name" value="Acyl-CoA dehydrogenase C-terminal domain-like"/>
    <property type="match status" value="1"/>
</dbReference>
<dbReference type="AlphaFoldDB" id="A0A2S4HKY9"/>
<dbReference type="OrthoDB" id="7053515at2"/>
<keyword evidence="5 6" id="KW-0560">Oxidoreductase</keyword>
<evidence type="ECO:0000259" key="7">
    <source>
        <dbReference type="Pfam" id="PF00441"/>
    </source>
</evidence>
<evidence type="ECO:0000256" key="6">
    <source>
        <dbReference type="RuleBase" id="RU362125"/>
    </source>
</evidence>
<keyword evidence="13" id="KW-1185">Reference proteome</keyword>
<dbReference type="Gene3D" id="1.20.140.10">
    <property type="entry name" value="Butyryl-CoA Dehydrogenase, subunit A, domain 3"/>
    <property type="match status" value="1"/>
</dbReference>
<dbReference type="Gene3D" id="2.40.110.10">
    <property type="entry name" value="Butyryl-CoA Dehydrogenase, subunit A, domain 2"/>
    <property type="match status" value="1"/>
</dbReference>
<evidence type="ECO:0000313" key="13">
    <source>
        <dbReference type="Proteomes" id="UP000274695"/>
    </source>
</evidence>
<dbReference type="SUPFAM" id="SSF56645">
    <property type="entry name" value="Acyl-CoA dehydrogenase NM domain-like"/>
    <property type="match status" value="1"/>
</dbReference>
<evidence type="ECO:0000259" key="8">
    <source>
        <dbReference type="Pfam" id="PF02770"/>
    </source>
</evidence>
<dbReference type="InterPro" id="IPR009075">
    <property type="entry name" value="AcylCo_DH/oxidase_C"/>
</dbReference>
<dbReference type="InterPro" id="IPR009100">
    <property type="entry name" value="AcylCoA_DH/oxidase_NM_dom_sf"/>
</dbReference>
<evidence type="ECO:0000313" key="10">
    <source>
        <dbReference type="EMBL" id="POP54675.1"/>
    </source>
</evidence>
<evidence type="ECO:0000256" key="5">
    <source>
        <dbReference type="ARBA" id="ARBA00023002"/>
    </source>
</evidence>
<dbReference type="Pfam" id="PF02770">
    <property type="entry name" value="Acyl-CoA_dh_M"/>
    <property type="match status" value="1"/>
</dbReference>
<accession>A0A2S4HKY9</accession>
<evidence type="ECO:0000256" key="4">
    <source>
        <dbReference type="ARBA" id="ARBA00022827"/>
    </source>
</evidence>
<evidence type="ECO:0000256" key="1">
    <source>
        <dbReference type="ARBA" id="ARBA00001974"/>
    </source>
</evidence>
<feature type="domain" description="Acyl-CoA dehydrogenase/oxidase N-terminal" evidence="9">
    <location>
        <begin position="6"/>
        <end position="116"/>
    </location>
</feature>
<dbReference type="InterPro" id="IPR046373">
    <property type="entry name" value="Acyl-CoA_Oxase/DH_mid-dom_sf"/>
</dbReference>
<dbReference type="Proteomes" id="UP000274695">
    <property type="component" value="Unassembled WGS sequence"/>
</dbReference>
<dbReference type="Proteomes" id="UP000237222">
    <property type="component" value="Unassembled WGS sequence"/>
</dbReference>
<evidence type="ECO:0000313" key="11">
    <source>
        <dbReference type="EMBL" id="RNL58279.1"/>
    </source>
</evidence>
<evidence type="ECO:0000259" key="9">
    <source>
        <dbReference type="Pfam" id="PF02771"/>
    </source>
</evidence>
<dbReference type="CDD" id="cd00567">
    <property type="entry name" value="ACAD"/>
    <property type="match status" value="1"/>
</dbReference>
<keyword evidence="4 6" id="KW-0274">FAD</keyword>
<keyword evidence="3 6" id="KW-0285">Flavoprotein</keyword>
<dbReference type="GO" id="GO:0050660">
    <property type="term" value="F:flavin adenine dinucleotide binding"/>
    <property type="evidence" value="ECO:0007669"/>
    <property type="project" value="InterPro"/>
</dbReference>